<keyword evidence="3" id="KW-1185">Reference proteome</keyword>
<evidence type="ECO:0000259" key="1">
    <source>
        <dbReference type="Pfam" id="PF10553"/>
    </source>
</evidence>
<protein>
    <recommendedName>
        <fullName evidence="1">MSV199 domain-containing protein</fullName>
    </recommendedName>
</protein>
<organism evidence="2 3">
    <name type="scientific">Astathelohania contejeani</name>
    <dbReference type="NCBI Taxonomy" id="164912"/>
    <lineage>
        <taxon>Eukaryota</taxon>
        <taxon>Fungi</taxon>
        <taxon>Fungi incertae sedis</taxon>
        <taxon>Microsporidia</taxon>
        <taxon>Astathelohaniidae</taxon>
        <taxon>Astathelohania</taxon>
    </lineage>
</organism>
<gene>
    <name evidence="2" type="ORF">TCON_2822</name>
</gene>
<dbReference type="Proteomes" id="UP001516464">
    <property type="component" value="Unassembled WGS sequence"/>
</dbReference>
<sequence length="140" mass="16640">MEIIKKEFEHLVISEVESSMLQKALDYSLTIIDIIKFVEITNFDIDPFMIDKFWHTMYDNSSLYISRDILKWMGYAGEFGEQRKAFKKLLKRKNIHFTELSNNDPTKHLYPEIQKDSLLLSNAVVSQSKWIIMNSDDFFF</sequence>
<dbReference type="InterPro" id="IPR018879">
    <property type="entry name" value="MSV199_dom"/>
</dbReference>
<proteinExistence type="predicted"/>
<reference evidence="2 3" key="1">
    <citation type="submission" date="2019-01" db="EMBL/GenBank/DDBJ databases">
        <title>Genomes sequencing and comparative genomics of infectious freshwater microsporidia, Cucumispora dikerogammari and Thelohania contejeani.</title>
        <authorList>
            <person name="Cormier A."/>
            <person name="Giraud I."/>
            <person name="Wattier R."/>
            <person name="Teixeira M."/>
            <person name="Grandjean F."/>
            <person name="Rigaud T."/>
            <person name="Cordaux R."/>
        </authorList>
    </citation>
    <scope>NUCLEOTIDE SEQUENCE [LARGE SCALE GENOMIC DNA]</scope>
    <source>
        <strain evidence="2">T1</strain>
        <tissue evidence="2">Spores</tissue>
    </source>
</reference>
<evidence type="ECO:0000313" key="3">
    <source>
        <dbReference type="Proteomes" id="UP001516464"/>
    </source>
</evidence>
<dbReference type="EMBL" id="SBIQ01001114">
    <property type="protein sequence ID" value="KAF7670542.1"/>
    <property type="molecule type" value="Genomic_DNA"/>
</dbReference>
<comment type="caution">
    <text evidence="2">The sequence shown here is derived from an EMBL/GenBank/DDBJ whole genome shotgun (WGS) entry which is preliminary data.</text>
</comment>
<dbReference type="Pfam" id="PF10553">
    <property type="entry name" value="MSV199"/>
    <property type="match status" value="1"/>
</dbReference>
<name>A0ABQ7HUW8_9MICR</name>
<accession>A0ABQ7HUW8</accession>
<feature type="non-terminal residue" evidence="2">
    <location>
        <position position="140"/>
    </location>
</feature>
<evidence type="ECO:0000313" key="2">
    <source>
        <dbReference type="EMBL" id="KAF7670542.1"/>
    </source>
</evidence>
<feature type="domain" description="MSV199" evidence="1">
    <location>
        <begin position="32"/>
        <end position="138"/>
    </location>
</feature>